<dbReference type="AlphaFoldDB" id="F6DKN2"/>
<dbReference type="OrthoDB" id="9780939at2"/>
<dbReference type="EMBL" id="CP002780">
    <property type="protein sequence ID" value="AEG60407.1"/>
    <property type="molecule type" value="Genomic_DNA"/>
</dbReference>
<evidence type="ECO:0000256" key="4">
    <source>
        <dbReference type="PROSITE-ProRule" id="PRU00335"/>
    </source>
</evidence>
<evidence type="ECO:0000313" key="6">
    <source>
        <dbReference type="EMBL" id="AEG60407.1"/>
    </source>
</evidence>
<dbReference type="STRING" id="696281.Desru_2157"/>
<evidence type="ECO:0000259" key="5">
    <source>
        <dbReference type="PROSITE" id="PS50977"/>
    </source>
</evidence>
<dbReference type="PRINTS" id="PR00455">
    <property type="entry name" value="HTHTETR"/>
</dbReference>
<sequence length="184" mass="20586">MSSDNRTSARARILTAASDIIRNQGLERLTLEAVAKEAGLSKGGLLYHFPSKEALITGMVEELNSNYAADIQERVTNDSRAKGKWSRAYVESTFSGLEDGFPMSSALSAVLFTNPKLLEEMQTQYGIWQRNIENDGINPVRASIARLTADGLWFSEVFGLSPLDQKLRERVFHELMNWLKGEDE</sequence>
<dbReference type="InterPro" id="IPR036271">
    <property type="entry name" value="Tet_transcr_reg_TetR-rel_C_sf"/>
</dbReference>
<organism evidence="6 7">
    <name type="scientific">Desulforamulus ruminis (strain ATCC 23193 / DSM 2154 / NCIMB 8452 / DL)</name>
    <name type="common">Desulfotomaculum ruminis</name>
    <dbReference type="NCBI Taxonomy" id="696281"/>
    <lineage>
        <taxon>Bacteria</taxon>
        <taxon>Bacillati</taxon>
        <taxon>Bacillota</taxon>
        <taxon>Clostridia</taxon>
        <taxon>Eubacteriales</taxon>
        <taxon>Peptococcaceae</taxon>
        <taxon>Desulforamulus</taxon>
    </lineage>
</organism>
<dbReference type="GO" id="GO:0000976">
    <property type="term" value="F:transcription cis-regulatory region binding"/>
    <property type="evidence" value="ECO:0007669"/>
    <property type="project" value="TreeGrafter"/>
</dbReference>
<keyword evidence="3" id="KW-0804">Transcription</keyword>
<dbReference type="InterPro" id="IPR001647">
    <property type="entry name" value="HTH_TetR"/>
</dbReference>
<reference evidence="6 7" key="2">
    <citation type="journal article" date="2012" name="Stand. Genomic Sci.">
        <title>Complete genome sequence of the sulfate-reducing firmicute Desulfotomaculum ruminis type strain (DL(T)).</title>
        <authorList>
            <person name="Spring S."/>
            <person name="Visser M."/>
            <person name="Lu M."/>
            <person name="Copeland A."/>
            <person name="Lapidus A."/>
            <person name="Lucas S."/>
            <person name="Cheng J.F."/>
            <person name="Han C."/>
            <person name="Tapia R."/>
            <person name="Goodwin L.A."/>
            <person name="Pitluck S."/>
            <person name="Ivanova N."/>
            <person name="Land M."/>
            <person name="Hauser L."/>
            <person name="Larimer F."/>
            <person name="Rohde M."/>
            <person name="Goker M."/>
            <person name="Detter J.C."/>
            <person name="Kyrpides N.C."/>
            <person name="Woyke T."/>
            <person name="Schaap P.J."/>
            <person name="Plugge C.M."/>
            <person name="Muyzer G."/>
            <person name="Kuever J."/>
            <person name="Pereira I.A."/>
            <person name="Parshina S.N."/>
            <person name="Bernier-Latmani R."/>
            <person name="Stams A.J."/>
            <person name="Klenk H.P."/>
        </authorList>
    </citation>
    <scope>NUCLEOTIDE SEQUENCE [LARGE SCALE GENOMIC DNA]</scope>
    <source>
        <strain evidence="7">ATCC 23193 / DSM 2154 / NCIB 8452 / DL</strain>
    </source>
</reference>
<dbReference type="Proteomes" id="UP000009234">
    <property type="component" value="Chromosome"/>
</dbReference>
<dbReference type="GO" id="GO:0003700">
    <property type="term" value="F:DNA-binding transcription factor activity"/>
    <property type="evidence" value="ECO:0007669"/>
    <property type="project" value="TreeGrafter"/>
</dbReference>
<dbReference type="RefSeq" id="WP_013842167.1">
    <property type="nucleotide sequence ID" value="NC_015589.1"/>
</dbReference>
<evidence type="ECO:0000313" key="7">
    <source>
        <dbReference type="Proteomes" id="UP000009234"/>
    </source>
</evidence>
<protein>
    <submittedName>
        <fullName evidence="6">Regulatory protein TetR</fullName>
    </submittedName>
</protein>
<dbReference type="PANTHER" id="PTHR30055:SF234">
    <property type="entry name" value="HTH-TYPE TRANSCRIPTIONAL REGULATOR BETI"/>
    <property type="match status" value="1"/>
</dbReference>
<dbReference type="PROSITE" id="PS50977">
    <property type="entry name" value="HTH_TETR_2"/>
    <property type="match status" value="1"/>
</dbReference>
<keyword evidence="2 4" id="KW-0238">DNA-binding</keyword>
<proteinExistence type="predicted"/>
<dbReference type="Pfam" id="PF17937">
    <property type="entry name" value="TetR_C_28"/>
    <property type="match status" value="1"/>
</dbReference>
<evidence type="ECO:0000256" key="2">
    <source>
        <dbReference type="ARBA" id="ARBA00023125"/>
    </source>
</evidence>
<dbReference type="InterPro" id="IPR050109">
    <property type="entry name" value="HTH-type_TetR-like_transc_reg"/>
</dbReference>
<keyword evidence="7" id="KW-1185">Reference proteome</keyword>
<dbReference type="HOGENOM" id="CLU_091687_2_1_9"/>
<gene>
    <name evidence="6" type="ordered locus">Desru_2157</name>
</gene>
<accession>F6DKN2</accession>
<keyword evidence="1" id="KW-0805">Transcription regulation</keyword>
<dbReference type="eggNOG" id="COG1309">
    <property type="taxonomic scope" value="Bacteria"/>
</dbReference>
<evidence type="ECO:0000256" key="3">
    <source>
        <dbReference type="ARBA" id="ARBA00023163"/>
    </source>
</evidence>
<dbReference type="SUPFAM" id="SSF46689">
    <property type="entry name" value="Homeodomain-like"/>
    <property type="match status" value="1"/>
</dbReference>
<dbReference type="InterPro" id="IPR041479">
    <property type="entry name" value="TetR_CgmR_C"/>
</dbReference>
<dbReference type="PANTHER" id="PTHR30055">
    <property type="entry name" value="HTH-TYPE TRANSCRIPTIONAL REGULATOR RUTR"/>
    <property type="match status" value="1"/>
</dbReference>
<feature type="DNA-binding region" description="H-T-H motif" evidence="4">
    <location>
        <begin position="30"/>
        <end position="49"/>
    </location>
</feature>
<dbReference type="Gene3D" id="1.10.357.10">
    <property type="entry name" value="Tetracycline Repressor, domain 2"/>
    <property type="match status" value="1"/>
</dbReference>
<evidence type="ECO:0000256" key="1">
    <source>
        <dbReference type="ARBA" id="ARBA00023015"/>
    </source>
</evidence>
<feature type="domain" description="HTH tetR-type" evidence="5">
    <location>
        <begin position="7"/>
        <end position="67"/>
    </location>
</feature>
<dbReference type="Pfam" id="PF00440">
    <property type="entry name" value="TetR_N"/>
    <property type="match status" value="1"/>
</dbReference>
<dbReference type="KEGG" id="dru:Desru_2157"/>
<dbReference type="InterPro" id="IPR009057">
    <property type="entry name" value="Homeodomain-like_sf"/>
</dbReference>
<reference evidence="7" key="1">
    <citation type="submission" date="2011-05" db="EMBL/GenBank/DDBJ databases">
        <title>Complete sequence of Desulfotomaculum ruminis DSM 2154.</title>
        <authorList>
            <person name="Lucas S."/>
            <person name="Copeland A."/>
            <person name="Lapidus A."/>
            <person name="Cheng J.-F."/>
            <person name="Goodwin L."/>
            <person name="Pitluck S."/>
            <person name="Lu M."/>
            <person name="Detter J.C."/>
            <person name="Han C."/>
            <person name="Tapia R."/>
            <person name="Land M."/>
            <person name="Hauser L."/>
            <person name="Kyrpides N."/>
            <person name="Ivanova N."/>
            <person name="Mikhailova N."/>
            <person name="Pagani I."/>
            <person name="Stams A.J.M."/>
            <person name="Plugge C.M."/>
            <person name="Muyzer G."/>
            <person name="Kuever J."/>
            <person name="Parshina S.N."/>
            <person name="Ivanova A.E."/>
            <person name="Nazina T.N."/>
            <person name="Brambilla E."/>
            <person name="Spring S."/>
            <person name="Klenk H.-P."/>
            <person name="Woyke T."/>
        </authorList>
    </citation>
    <scope>NUCLEOTIDE SEQUENCE [LARGE SCALE GENOMIC DNA]</scope>
    <source>
        <strain evidence="7">ATCC 23193 / DSM 2154 / NCIB 8452 / DL</strain>
    </source>
</reference>
<dbReference type="SUPFAM" id="SSF48498">
    <property type="entry name" value="Tetracyclin repressor-like, C-terminal domain"/>
    <property type="match status" value="1"/>
</dbReference>
<name>F6DKN2_DESRL</name>